<dbReference type="GO" id="GO:0003872">
    <property type="term" value="F:6-phosphofructokinase activity"/>
    <property type="evidence" value="ECO:0007669"/>
    <property type="project" value="UniProtKB-UniRule"/>
</dbReference>
<feature type="binding site" evidence="6">
    <location>
        <position position="12"/>
    </location>
    <ligand>
        <name>diphosphate</name>
        <dbReference type="ChEBI" id="CHEBI:33019"/>
    </ligand>
</feature>
<dbReference type="PRINTS" id="PR00476">
    <property type="entry name" value="PHFRCTKINASE"/>
</dbReference>
<dbReference type="Pfam" id="PF00365">
    <property type="entry name" value="PFK"/>
    <property type="match status" value="1"/>
</dbReference>
<evidence type="ECO:0000313" key="8">
    <source>
        <dbReference type="EMBL" id="HJB42713.1"/>
    </source>
</evidence>
<dbReference type="EC" id="2.7.1.90" evidence="6"/>
<keyword evidence="2 6" id="KW-0808">Transferase</keyword>
<sequence>MAKNAIVGQSGGPTSVINASLAGVYESCKRRGAPKVYGMMHGVAGLLERRICLLDEKLTCAMDIELLKRTPSSYLGSCRYKLPDWHTPEGEAVYEKLFAILKELDIGYFFYIGGNDSMDTIGKLSDYGQHVGSEIRFMGVPKTIDNDLMVTDHTPGYGSAAKYIGVVMKELIRDATVYGTKYVTIVEIMGRNAGWLTAAAALARAEDCEGVDMICLPEIPFNVDRFVQKVARMQAKKPSIVIAVSEGVKLEDGRYVCELADDVHAVDAFGHKSLTGTARFLANTVARRLDTKTRAIELSTLQRCAGHITSRTDITEAYQVGGAAAKAAFEGHTGEMVAIKRLSNAPYQSTTELHPISEVANLEKKVPLEWINADHTDMMPEFIAYAMPLIQAELTPIYVEGLPHHIYLPE</sequence>
<evidence type="ECO:0000259" key="7">
    <source>
        <dbReference type="Pfam" id="PF00365"/>
    </source>
</evidence>
<reference evidence="8" key="1">
    <citation type="journal article" date="2021" name="PeerJ">
        <title>Extensive microbial diversity within the chicken gut microbiome revealed by metagenomics and culture.</title>
        <authorList>
            <person name="Gilroy R."/>
            <person name="Ravi A."/>
            <person name="Getino M."/>
            <person name="Pursley I."/>
            <person name="Horton D.L."/>
            <person name="Alikhan N.F."/>
            <person name="Baker D."/>
            <person name="Gharbi K."/>
            <person name="Hall N."/>
            <person name="Watson M."/>
            <person name="Adriaenssens E.M."/>
            <person name="Foster-Nyarko E."/>
            <person name="Jarju S."/>
            <person name="Secka A."/>
            <person name="Antonio M."/>
            <person name="Oren A."/>
            <person name="Chaudhuri R.R."/>
            <person name="La Ragione R."/>
            <person name="Hildebrand F."/>
            <person name="Pallen M.J."/>
        </authorList>
    </citation>
    <scope>NUCLEOTIDE SEQUENCE</scope>
    <source>
        <strain evidence="8">ChiBcec8-13705</strain>
    </source>
</reference>
<evidence type="ECO:0000256" key="4">
    <source>
        <dbReference type="ARBA" id="ARBA00022777"/>
    </source>
</evidence>
<feature type="active site" description="Proton acceptor" evidence="6">
    <location>
        <position position="145"/>
    </location>
</feature>
<name>A0A9D2M9C4_9FIRM</name>
<dbReference type="InterPro" id="IPR011404">
    <property type="entry name" value="PPi-PFK"/>
</dbReference>
<keyword evidence="6" id="KW-0963">Cytoplasm</keyword>
<comment type="caution">
    <text evidence="6">Lacks conserved residue(s) required for the propagation of feature annotation.</text>
</comment>
<evidence type="ECO:0000256" key="1">
    <source>
        <dbReference type="ARBA" id="ARBA00001946"/>
    </source>
</evidence>
<feature type="binding site" evidence="6">
    <location>
        <begin position="189"/>
        <end position="191"/>
    </location>
    <ligand>
        <name>substrate</name>
    </ligand>
</feature>
<feature type="site" description="Important for catalytic activity; stabilizes the transition state when the phosphoryl donor is PPi" evidence="6">
    <location>
        <position position="142"/>
    </location>
</feature>
<keyword evidence="3 6" id="KW-0479">Metal-binding</keyword>
<feature type="binding site" evidence="6">
    <location>
        <begin position="143"/>
        <end position="145"/>
    </location>
    <ligand>
        <name>substrate</name>
    </ligand>
</feature>
<comment type="similarity">
    <text evidence="6">Belongs to the phosphofructokinase type A (PFKA) family. PPi-dependent PFK group II subfamily. Clade 'B2' sub-subfamily.</text>
</comment>
<dbReference type="PANTHER" id="PTHR45770">
    <property type="entry name" value="ATP-DEPENDENT 6-PHOSPHOFRUCTOKINASE 1"/>
    <property type="match status" value="1"/>
</dbReference>
<evidence type="ECO:0000256" key="6">
    <source>
        <dbReference type="HAMAP-Rule" id="MF_01978"/>
    </source>
</evidence>
<dbReference type="InterPro" id="IPR035966">
    <property type="entry name" value="PKF_sf"/>
</dbReference>
<dbReference type="GO" id="GO:0006002">
    <property type="term" value="P:fructose 6-phosphate metabolic process"/>
    <property type="evidence" value="ECO:0007669"/>
    <property type="project" value="InterPro"/>
</dbReference>
<evidence type="ECO:0000256" key="2">
    <source>
        <dbReference type="ARBA" id="ARBA00022679"/>
    </source>
</evidence>
<evidence type="ECO:0000256" key="5">
    <source>
        <dbReference type="ARBA" id="ARBA00022842"/>
    </source>
</evidence>
<comment type="cofactor">
    <cofactor evidence="1 6">
        <name>Mg(2+)</name>
        <dbReference type="ChEBI" id="CHEBI:18420"/>
    </cofactor>
</comment>
<comment type="catalytic activity">
    <reaction evidence="6">
        <text>beta-D-fructose 6-phosphate + diphosphate = beta-D-fructose 1,6-bisphosphate + phosphate + H(+)</text>
        <dbReference type="Rhea" id="RHEA:13613"/>
        <dbReference type="ChEBI" id="CHEBI:15378"/>
        <dbReference type="ChEBI" id="CHEBI:32966"/>
        <dbReference type="ChEBI" id="CHEBI:33019"/>
        <dbReference type="ChEBI" id="CHEBI:43474"/>
        <dbReference type="ChEBI" id="CHEBI:57634"/>
        <dbReference type="EC" id="2.7.1.90"/>
    </reaction>
</comment>
<dbReference type="NCBIfam" id="NF010675">
    <property type="entry name" value="PRK14072.1"/>
    <property type="match status" value="1"/>
</dbReference>
<keyword evidence="4 6" id="KW-0418">Kinase</keyword>
<keyword evidence="5 6" id="KW-0460">Magnesium</keyword>
<feature type="site" description="Important for catalytic activity and substrate specificity; stabilizes the transition state when the phosphoryl donor is PPi; prevents ATP from binding by mimicking the alpha-phosphate group of ATP" evidence="6">
    <location>
        <position position="116"/>
    </location>
</feature>
<gene>
    <name evidence="6" type="primary">pfp</name>
    <name evidence="8" type="ORF">H9945_09470</name>
</gene>
<comment type="activity regulation">
    <text evidence="6">Non-allosteric.</text>
</comment>
<dbReference type="InterPro" id="IPR022953">
    <property type="entry name" value="ATP_PFK"/>
</dbReference>
<dbReference type="InterPro" id="IPR050929">
    <property type="entry name" value="PFKA"/>
</dbReference>
<dbReference type="SUPFAM" id="SSF53784">
    <property type="entry name" value="Phosphofructokinase"/>
    <property type="match status" value="1"/>
</dbReference>
<protein>
    <recommendedName>
        <fullName evidence="6">Pyrophosphate--fructose 6-phosphate 1-phosphotransferase</fullName>
        <ecNumber evidence="6">2.7.1.90</ecNumber>
    </recommendedName>
    <alternativeName>
        <fullName evidence="6">6-phosphofructokinase, pyrophosphate dependent</fullName>
    </alternativeName>
    <alternativeName>
        <fullName evidence="6">PPi-dependent phosphofructokinase</fullName>
        <shortName evidence="6">PPi-PFK</shortName>
    </alternativeName>
    <alternativeName>
        <fullName evidence="6">Pyrophosphate-dependent 6-phosphofructose-1-kinase</fullName>
    </alternativeName>
</protein>
<feature type="domain" description="Phosphofructokinase" evidence="7">
    <location>
        <begin position="6"/>
        <end position="326"/>
    </location>
</feature>
<reference evidence="8" key="2">
    <citation type="submission" date="2021-04" db="EMBL/GenBank/DDBJ databases">
        <authorList>
            <person name="Gilroy R."/>
        </authorList>
    </citation>
    <scope>NUCLEOTIDE SEQUENCE</scope>
    <source>
        <strain evidence="8">ChiBcec8-13705</strain>
    </source>
</reference>
<feature type="binding site" evidence="6">
    <location>
        <position position="246"/>
    </location>
    <ligand>
        <name>substrate</name>
    </ligand>
</feature>
<dbReference type="PIRSF" id="PIRSF036483">
    <property type="entry name" value="PFK_XF0274"/>
    <property type="match status" value="1"/>
</dbReference>
<comment type="pathway">
    <text evidence="6">Carbohydrate degradation; glycolysis; D-glyceraldehyde 3-phosphate and glycerone phosphate from D-glucose: step 3/4.</text>
</comment>
<comment type="caution">
    <text evidence="8">The sequence shown here is derived from an EMBL/GenBank/DDBJ whole genome shotgun (WGS) entry which is preliminary data.</text>
</comment>
<feature type="binding site" evidence="6">
    <location>
        <position position="115"/>
    </location>
    <ligand>
        <name>Mg(2+)</name>
        <dbReference type="ChEBI" id="CHEBI:18420"/>
        <note>catalytic</note>
    </ligand>
</feature>
<keyword evidence="6" id="KW-0324">Glycolysis</keyword>
<dbReference type="EMBL" id="DWYG01000161">
    <property type="protein sequence ID" value="HJB42713.1"/>
    <property type="molecule type" value="Genomic_DNA"/>
</dbReference>
<dbReference type="HAMAP" id="MF_01978">
    <property type="entry name" value="Phosphofructokinase_II_B2"/>
    <property type="match status" value="1"/>
</dbReference>
<dbReference type="GO" id="GO:0005737">
    <property type="term" value="C:cytoplasm"/>
    <property type="evidence" value="ECO:0007669"/>
    <property type="project" value="UniProtKB-SubCell"/>
</dbReference>
<evidence type="ECO:0000256" key="3">
    <source>
        <dbReference type="ARBA" id="ARBA00022723"/>
    </source>
</evidence>
<evidence type="ECO:0000313" key="9">
    <source>
        <dbReference type="Proteomes" id="UP000886803"/>
    </source>
</evidence>
<dbReference type="Gene3D" id="3.40.50.450">
    <property type="match status" value="1"/>
</dbReference>
<dbReference type="InterPro" id="IPR000023">
    <property type="entry name" value="Phosphofructokinase_dom"/>
</dbReference>
<dbReference type="Proteomes" id="UP000886803">
    <property type="component" value="Unassembled WGS sequence"/>
</dbReference>
<comment type="subunit">
    <text evidence="6">Homodimer.</text>
</comment>
<dbReference type="Gene3D" id="3.40.50.460">
    <property type="entry name" value="Phosphofructokinase domain"/>
    <property type="match status" value="1"/>
</dbReference>
<dbReference type="GO" id="GO:0047334">
    <property type="term" value="F:diphosphate-fructose-6-phosphate 1-phosphotransferase activity"/>
    <property type="evidence" value="ECO:0007669"/>
    <property type="project" value="UniProtKB-EC"/>
</dbReference>
<dbReference type="AlphaFoldDB" id="A0A9D2M9C4"/>
<dbReference type="GO" id="GO:0046872">
    <property type="term" value="F:metal ion binding"/>
    <property type="evidence" value="ECO:0007669"/>
    <property type="project" value="UniProtKB-KW"/>
</dbReference>
<proteinExistence type="inferred from homology"/>
<comment type="subcellular location">
    <subcellularLocation>
        <location evidence="6">Cytoplasm</location>
    </subcellularLocation>
</comment>
<comment type="function">
    <text evidence="6">Catalyzes the phosphorylation of D-fructose 6-phosphate, the first committing step of glycolysis. Uses inorganic phosphate (PPi) as phosphoryl donor instead of ATP like common ATP-dependent phosphofructokinases (ATP-PFKs), which renders the reaction reversible, and can thus function both in glycolysis and gluconeogenesis. Consistently, PPi-PFK can replace the enzymes of both the forward (ATP-PFK) and reverse (fructose-bisphosphatase (FBPase)) reactions.</text>
</comment>
<organism evidence="8 9">
    <name type="scientific">Candidatus Gemmiger avicola</name>
    <dbReference type="NCBI Taxonomy" id="2838605"/>
    <lineage>
        <taxon>Bacteria</taxon>
        <taxon>Bacillati</taxon>
        <taxon>Bacillota</taxon>
        <taxon>Clostridia</taxon>
        <taxon>Eubacteriales</taxon>
        <taxon>Gemmiger</taxon>
    </lineage>
</organism>
<accession>A0A9D2M9C4</accession>